<proteinExistence type="predicted"/>
<sequence>MDQRETLGYALYRWDDTTTPTRTDHHYLEAAGLAITHGGANLDSFDQLVENVSLWDAAAGPIPERRRADYLELADILMKR</sequence>
<gene>
    <name evidence="1" type="ORF">MQP27_49505</name>
</gene>
<dbReference type="RefSeq" id="WP_242778778.1">
    <property type="nucleotide sequence ID" value="NZ_JALDAY010000024.1"/>
</dbReference>
<accession>A0ABS9YPR7</accession>
<keyword evidence="2" id="KW-1185">Reference proteome</keyword>
<comment type="caution">
    <text evidence="1">The sequence shown here is derived from an EMBL/GenBank/DDBJ whole genome shotgun (WGS) entry which is preliminary data.</text>
</comment>
<dbReference type="Proteomes" id="UP001165269">
    <property type="component" value="Unassembled WGS sequence"/>
</dbReference>
<organism evidence="1 2">
    <name type="scientific">Streptomyces cylindrosporus</name>
    <dbReference type="NCBI Taxonomy" id="2927583"/>
    <lineage>
        <taxon>Bacteria</taxon>
        <taxon>Bacillati</taxon>
        <taxon>Actinomycetota</taxon>
        <taxon>Actinomycetes</taxon>
        <taxon>Kitasatosporales</taxon>
        <taxon>Streptomycetaceae</taxon>
        <taxon>Streptomyces</taxon>
    </lineage>
</organism>
<evidence type="ECO:0000313" key="2">
    <source>
        <dbReference type="Proteomes" id="UP001165269"/>
    </source>
</evidence>
<dbReference type="EMBL" id="JALDAY010000024">
    <property type="protein sequence ID" value="MCI3279129.1"/>
    <property type="molecule type" value="Genomic_DNA"/>
</dbReference>
<reference evidence="1" key="1">
    <citation type="submission" date="2022-03" db="EMBL/GenBank/DDBJ databases">
        <title>Streptomyces 7R015 and 7R016 isolated from Barleria lupulina in Thailand.</title>
        <authorList>
            <person name="Kanchanasin P."/>
            <person name="Phongsopitanun W."/>
            <person name="Tanasupawat S."/>
        </authorList>
    </citation>
    <scope>NUCLEOTIDE SEQUENCE</scope>
    <source>
        <strain evidence="1">7R015</strain>
    </source>
</reference>
<name>A0ABS9YPR7_9ACTN</name>
<protein>
    <submittedName>
        <fullName evidence="1">Uncharacterized protein</fullName>
    </submittedName>
</protein>
<evidence type="ECO:0000313" key="1">
    <source>
        <dbReference type="EMBL" id="MCI3279129.1"/>
    </source>
</evidence>